<reference evidence="4 5" key="1">
    <citation type="submission" date="2017-02" db="EMBL/GenBank/DDBJ databases">
        <authorList>
            <person name="Peterson S.W."/>
        </authorList>
    </citation>
    <scope>NUCLEOTIDE SEQUENCE [LARGE SCALE GENOMIC DNA]</scope>
    <source>
        <strain evidence="4 5">ATCC BAA-909</strain>
    </source>
</reference>
<dbReference type="PROSITE" id="PS50887">
    <property type="entry name" value="GGDEF"/>
    <property type="match status" value="1"/>
</dbReference>
<dbReference type="Pfam" id="PF04392">
    <property type="entry name" value="ABC_sub_bind"/>
    <property type="match status" value="1"/>
</dbReference>
<keyword evidence="1" id="KW-0472">Membrane</keyword>
<feature type="domain" description="EAL" evidence="2">
    <location>
        <begin position="594"/>
        <end position="843"/>
    </location>
</feature>
<dbReference type="Pfam" id="PF00990">
    <property type="entry name" value="GGDEF"/>
    <property type="match status" value="1"/>
</dbReference>
<dbReference type="Pfam" id="PF00563">
    <property type="entry name" value="EAL"/>
    <property type="match status" value="1"/>
</dbReference>
<name>A0A1T4MTF9_9SPIR</name>
<feature type="transmembrane region" description="Helical" evidence="1">
    <location>
        <begin position="7"/>
        <end position="33"/>
    </location>
</feature>
<organism evidence="4 5">
    <name type="scientific">Treponema berlinense</name>
    <dbReference type="NCBI Taxonomy" id="225004"/>
    <lineage>
        <taxon>Bacteria</taxon>
        <taxon>Pseudomonadati</taxon>
        <taxon>Spirochaetota</taxon>
        <taxon>Spirochaetia</taxon>
        <taxon>Spirochaetales</taxon>
        <taxon>Treponemataceae</taxon>
        <taxon>Treponema</taxon>
    </lineage>
</organism>
<dbReference type="CDD" id="cd01948">
    <property type="entry name" value="EAL"/>
    <property type="match status" value="1"/>
</dbReference>
<dbReference type="GO" id="GO:0071111">
    <property type="term" value="F:cyclic-guanylate-specific phosphodiesterase activity"/>
    <property type="evidence" value="ECO:0007669"/>
    <property type="project" value="InterPro"/>
</dbReference>
<dbReference type="EMBL" id="FUXC01000004">
    <property type="protein sequence ID" value="SJZ70272.1"/>
    <property type="molecule type" value="Genomic_DNA"/>
</dbReference>
<keyword evidence="5" id="KW-1185">Reference proteome</keyword>
<feature type="transmembrane region" description="Helical" evidence="1">
    <location>
        <begin position="370"/>
        <end position="393"/>
    </location>
</feature>
<dbReference type="NCBIfam" id="TIGR00254">
    <property type="entry name" value="GGDEF"/>
    <property type="match status" value="1"/>
</dbReference>
<evidence type="ECO:0000256" key="1">
    <source>
        <dbReference type="SAM" id="Phobius"/>
    </source>
</evidence>
<dbReference type="PANTHER" id="PTHR33121">
    <property type="entry name" value="CYCLIC DI-GMP PHOSPHODIESTERASE PDEF"/>
    <property type="match status" value="1"/>
</dbReference>
<protein>
    <submittedName>
        <fullName evidence="4">Diguanylate cyclase (GGDEF) domain-containing protein</fullName>
    </submittedName>
</protein>
<proteinExistence type="predicted"/>
<dbReference type="InterPro" id="IPR035919">
    <property type="entry name" value="EAL_sf"/>
</dbReference>
<dbReference type="OrthoDB" id="366324at2"/>
<keyword evidence="1" id="KW-1133">Transmembrane helix</keyword>
<dbReference type="SMART" id="SM00267">
    <property type="entry name" value="GGDEF"/>
    <property type="match status" value="1"/>
</dbReference>
<evidence type="ECO:0000259" key="2">
    <source>
        <dbReference type="PROSITE" id="PS50883"/>
    </source>
</evidence>
<dbReference type="PROSITE" id="PS50883">
    <property type="entry name" value="EAL"/>
    <property type="match status" value="1"/>
</dbReference>
<dbReference type="InterPro" id="IPR050706">
    <property type="entry name" value="Cyclic-di-GMP_PDE-like"/>
</dbReference>
<dbReference type="Gene3D" id="3.20.20.450">
    <property type="entry name" value="EAL domain"/>
    <property type="match status" value="1"/>
</dbReference>
<dbReference type="RefSeq" id="WP_078930752.1">
    <property type="nucleotide sequence ID" value="NZ_FUXC01000004.1"/>
</dbReference>
<dbReference type="SMART" id="SM00052">
    <property type="entry name" value="EAL"/>
    <property type="match status" value="1"/>
</dbReference>
<sequence>MNRRKSIILTSVLTGLAVICALTGIALLIFIFLRGESNRFEPFKFDENKSYEVLYISSYDPRYLITKNQLEGIEYSMQKKGIMYEVMYMDMLNYNTAENYELFYQTVKHKISMRPANYKAVIVSDDAALTFMEQFHDELFKDVPVVFFGINDISHAKNAQKNPWFTGFGEKIFVDETLEIIIEQNPKVKKIYCILDDSLTGRGDGTQFLNAIKKYPNLTYEFITISRNSPEQIAARLSAIQADSVILCLSSLQSYAHRNSFSIYELIDFISSYSRKIPVYRTNAVGIGNGFLGGKVYDHYAAACHAVEIVYEILEGKKHIFDFEYDEFAVGKCIFDYKILKEFNINPSTLPSETIFFNKAENIVKKQKNLFIAVFFIMLSLILMLVVFITSYYKSKKINEIVMAMNKKMHQINRELSESEKKLTFVANNDGLTKLPNRSHGEAEIKKIIHSGLPFTLFLMDIDDFKNYNDTYTHACGDYVLKEYGRRLESLTVNGEYFAARYGGDEFLLVYKCGHIEKNGREIESLRQFLNEPMEYGETKLSTSVTLGFADSSIDVSYDELLTQADIAMYEAKKIGVGTCLGFMPEMKESVLRRNSIIDILKAECKCDGFEIRYQPQISTKTGDVCGFEALVRLRDYSVGPDVFIPVAESSGFIAQIGRIVTKKVLRQMDIWRSEGMKLRKVAINYSNGQLIDDGYVLYLKSLMEKYRIPSDLIEIEITESLFMGKKDRVTQLFSELEKIGVELALDDFGTGYSSLSYLTFVPADKVKIDKSLVDNYLVDGKEDFIQNIVQLVHGLGMKLTVEGVEHKWQYDKLCSMKCDFIQGYLFSKPISADDVPEFSVAV</sequence>
<keyword evidence="1" id="KW-0812">Transmembrane</keyword>
<dbReference type="CDD" id="cd01949">
    <property type="entry name" value="GGDEF"/>
    <property type="match status" value="1"/>
</dbReference>
<dbReference type="PANTHER" id="PTHR33121:SF70">
    <property type="entry name" value="SIGNALING PROTEIN YKOW"/>
    <property type="match status" value="1"/>
</dbReference>
<accession>A0A1T4MTF9</accession>
<dbReference type="GeneID" id="303367254"/>
<evidence type="ECO:0000259" key="3">
    <source>
        <dbReference type="PROSITE" id="PS50887"/>
    </source>
</evidence>
<dbReference type="InterPro" id="IPR007487">
    <property type="entry name" value="ABC_transpt-TYRBP-like"/>
</dbReference>
<evidence type="ECO:0000313" key="4">
    <source>
        <dbReference type="EMBL" id="SJZ70272.1"/>
    </source>
</evidence>
<dbReference type="Proteomes" id="UP000190395">
    <property type="component" value="Unassembled WGS sequence"/>
</dbReference>
<dbReference type="SUPFAM" id="SSF55073">
    <property type="entry name" value="Nucleotide cyclase"/>
    <property type="match status" value="1"/>
</dbReference>
<dbReference type="InterPro" id="IPR001633">
    <property type="entry name" value="EAL_dom"/>
</dbReference>
<dbReference type="STRING" id="225004.SAMN02745152_01001"/>
<dbReference type="Gene3D" id="3.40.50.2300">
    <property type="match status" value="2"/>
</dbReference>
<dbReference type="Gene3D" id="3.30.70.270">
    <property type="match status" value="1"/>
</dbReference>
<dbReference type="InterPro" id="IPR043128">
    <property type="entry name" value="Rev_trsase/Diguanyl_cyclase"/>
</dbReference>
<dbReference type="InterPro" id="IPR029787">
    <property type="entry name" value="Nucleotide_cyclase"/>
</dbReference>
<feature type="domain" description="GGDEF" evidence="3">
    <location>
        <begin position="453"/>
        <end position="585"/>
    </location>
</feature>
<dbReference type="SUPFAM" id="SSF141868">
    <property type="entry name" value="EAL domain-like"/>
    <property type="match status" value="1"/>
</dbReference>
<evidence type="ECO:0000313" key="5">
    <source>
        <dbReference type="Proteomes" id="UP000190395"/>
    </source>
</evidence>
<gene>
    <name evidence="4" type="ORF">SAMN02745152_01001</name>
</gene>
<dbReference type="AlphaFoldDB" id="A0A1T4MTF9"/>
<dbReference type="InterPro" id="IPR000160">
    <property type="entry name" value="GGDEF_dom"/>
</dbReference>